<feature type="transmembrane region" description="Helical" evidence="1">
    <location>
        <begin position="277"/>
        <end position="295"/>
    </location>
</feature>
<dbReference type="InterPro" id="IPR056071">
    <property type="entry name" value="DUF7654"/>
</dbReference>
<feature type="domain" description="DUF7657" evidence="3">
    <location>
        <begin position="90"/>
        <end position="481"/>
    </location>
</feature>
<dbReference type="AlphaFoldDB" id="A0A854X723"/>
<feature type="transmembrane region" description="Helical" evidence="1">
    <location>
        <begin position="429"/>
        <end position="451"/>
    </location>
</feature>
<evidence type="ECO:0000259" key="3">
    <source>
        <dbReference type="Pfam" id="PF24677"/>
    </source>
</evidence>
<proteinExistence type="predicted"/>
<reference evidence="4 5" key="1">
    <citation type="submission" date="2017-09" db="EMBL/GenBank/DDBJ databases">
        <authorList>
            <person name="Haney C."/>
            <person name="Melnyk R."/>
        </authorList>
    </citation>
    <scope>NUCLEOTIDE SEQUENCE [LARGE SCALE GENOMIC DNA]</scope>
    <source>
        <strain evidence="4 5">CH229</strain>
    </source>
</reference>
<feature type="transmembrane region" description="Helical" evidence="1">
    <location>
        <begin position="463"/>
        <end position="480"/>
    </location>
</feature>
<keyword evidence="1" id="KW-0472">Membrane</keyword>
<dbReference type="Pfam" id="PF24677">
    <property type="entry name" value="DUF7657"/>
    <property type="match status" value="1"/>
</dbReference>
<evidence type="ECO:0000256" key="1">
    <source>
        <dbReference type="SAM" id="Phobius"/>
    </source>
</evidence>
<feature type="transmembrane region" description="Helical" evidence="1">
    <location>
        <begin position="326"/>
        <end position="346"/>
    </location>
</feature>
<feature type="transmembrane region" description="Helical" evidence="1">
    <location>
        <begin position="523"/>
        <end position="542"/>
    </location>
</feature>
<protein>
    <submittedName>
        <fullName evidence="4">Uncharacterized protein</fullName>
    </submittedName>
</protein>
<reference evidence="4 5" key="2">
    <citation type="submission" date="2017-10" db="EMBL/GenBank/DDBJ databases">
        <title>Rhizosphere-associated Pseudomonas modulate jasmonic acid/salicylic acid antagonism to induce systemic resistance to herbivores at the cost of susceptibility to pathogens.</title>
        <authorList>
            <person name="Haney C.H."/>
            <person name="Wiesmann C.L."/>
            <person name="Shapiro L.R."/>
            <person name="O'Sullivan L.R."/>
            <person name="Khorasani S."/>
            <person name="Melnyk R.A."/>
            <person name="Xiao L."/>
            <person name="Bush J."/>
            <person name="Carrillo J."/>
            <person name="Pierce N.E."/>
            <person name="Ausubel F.M."/>
        </authorList>
    </citation>
    <scope>NUCLEOTIDE SEQUENCE [LARGE SCALE GENOMIC DNA]</scope>
    <source>
        <strain evidence="4 5">CH229</strain>
    </source>
</reference>
<evidence type="ECO:0000313" key="4">
    <source>
        <dbReference type="EMBL" id="PCM51301.1"/>
    </source>
</evidence>
<organism evidence="4 5">
    <name type="scientific">Pseudomonas fluorescens</name>
    <dbReference type="NCBI Taxonomy" id="294"/>
    <lineage>
        <taxon>Bacteria</taxon>
        <taxon>Pseudomonadati</taxon>
        <taxon>Pseudomonadota</taxon>
        <taxon>Gammaproteobacteria</taxon>
        <taxon>Pseudomonadales</taxon>
        <taxon>Pseudomonadaceae</taxon>
        <taxon>Pseudomonas</taxon>
    </lineage>
</organism>
<feature type="transmembrane region" description="Helical" evidence="1">
    <location>
        <begin position="549"/>
        <end position="568"/>
    </location>
</feature>
<dbReference type="InterPro" id="IPR056074">
    <property type="entry name" value="DUF7657"/>
</dbReference>
<feature type="transmembrane region" description="Helical" evidence="1">
    <location>
        <begin position="84"/>
        <end position="103"/>
    </location>
</feature>
<feature type="transmembrane region" description="Helical" evidence="1">
    <location>
        <begin position="244"/>
        <end position="265"/>
    </location>
</feature>
<feature type="transmembrane region" description="Helical" evidence="1">
    <location>
        <begin position="46"/>
        <end position="64"/>
    </location>
</feature>
<dbReference type="Proteomes" id="UP000218643">
    <property type="component" value="Unassembled WGS sequence"/>
</dbReference>
<feature type="transmembrane region" description="Helical" evidence="1">
    <location>
        <begin position="401"/>
        <end position="417"/>
    </location>
</feature>
<feature type="transmembrane region" description="Helical" evidence="1">
    <location>
        <begin position="204"/>
        <end position="224"/>
    </location>
</feature>
<name>A0A854X723_PSEFL</name>
<keyword evidence="1" id="KW-1133">Transmembrane helix</keyword>
<gene>
    <name evidence="4" type="ORF">CP335_02385</name>
</gene>
<feature type="transmembrane region" description="Helical" evidence="1">
    <location>
        <begin position="492"/>
        <end position="511"/>
    </location>
</feature>
<keyword evidence="1" id="KW-0812">Transmembrane</keyword>
<dbReference type="Pfam" id="PF24672">
    <property type="entry name" value="DUF7654"/>
    <property type="match status" value="1"/>
</dbReference>
<dbReference type="EMBL" id="NXHE01000002">
    <property type="protein sequence ID" value="PCM51301.1"/>
    <property type="molecule type" value="Genomic_DNA"/>
</dbReference>
<sequence>MKTGDYTVEIVAKIDTGKEISLSANSNSKILKIDGSFNEKKKQIRTIKIIIATTLIILILMFFYAESFVRIIKEKIDLQISEAIFFSTGLIASFILFLAIGITGSSFSIGLSQAPFVKGDGINVSGLDQGIRSDEWLVLTPLAVAQFNHVPPNPVVNTNHGEDGQNMLIVGMTGVPVAHISEISKPATWGYFLFDLKRALSWNWLFPIFGCLLALWAVICIILPNNWKASFLLSLLFSSAPYVVAWSNWPAYAVFFPSLIFICLNSILRTEKTLTKLCLGVLAGITFAGFVFVLYPPWQVSLAYIFIALTVGVVLRDKLLHRFNAATAISLIIATLIAGSILLSWWTDAKTAIEAMENTVYPGQRTTVVGGTMSLPMLLRGFTNVITLYELQSPYSNKSEIASFNYLLLPLALLFLLKARQKSLTAVEISLAVAILFIIVFMFVGIPTSIAKFSLWGRVPANRADLALGLATLLLSGLLMQAKIKTAGNQNLTKIVAVIVTLTWAIISYKAIGGLDDTIIRDLNINIMIALFITIMTLGYFLSTSNFKGFVYLSLAVSTATTLTFNPINIAPNDIKTTTSLITSKQSRVLVLDNMTPAMYLVASGTPVANGIFYYPQQSIWHRLDPNGSNSDTYNRYQHLIYSVDNTAPTLSYRLESPRPDVVKIYINAATFDFNLSGADLVTAPVANRFELEKNPKLRFINDSDGWTWFRISKQ</sequence>
<accession>A0A854X723</accession>
<feature type="transmembrane region" description="Helical" evidence="1">
    <location>
        <begin position="301"/>
        <end position="319"/>
    </location>
</feature>
<comment type="caution">
    <text evidence="4">The sequence shown here is derived from an EMBL/GenBank/DDBJ whole genome shotgun (WGS) entry which is preliminary data.</text>
</comment>
<feature type="domain" description="DUF7654" evidence="2">
    <location>
        <begin position="583"/>
        <end position="713"/>
    </location>
</feature>
<evidence type="ECO:0000313" key="5">
    <source>
        <dbReference type="Proteomes" id="UP000218643"/>
    </source>
</evidence>
<evidence type="ECO:0000259" key="2">
    <source>
        <dbReference type="Pfam" id="PF24672"/>
    </source>
</evidence>